<reference evidence="1 3" key="1">
    <citation type="submission" date="2020-12" db="EMBL/GenBank/DDBJ databases">
        <title>strain FJAT-54423T represents a novel species of the genus Brevibacillus.</title>
        <authorList>
            <person name="Tang R."/>
        </authorList>
    </citation>
    <scope>NUCLEOTIDE SEQUENCE [LARGE SCALE GENOMIC DNA]</scope>
    <source>
        <strain evidence="1 3">FJAT-54423</strain>
    </source>
</reference>
<evidence type="ECO:0000313" key="3">
    <source>
        <dbReference type="Proteomes" id="UP000595847"/>
    </source>
</evidence>
<dbReference type="AlphaFoldDB" id="A0A7T5EJU1"/>
<accession>A0A7T5EJU1</accession>
<keyword evidence="4" id="KW-1185">Reference proteome</keyword>
<evidence type="ECO:0000313" key="4">
    <source>
        <dbReference type="Proteomes" id="UP000677234"/>
    </source>
</evidence>
<dbReference type="EMBL" id="CP066308">
    <property type="protein sequence ID" value="QQE73848.1"/>
    <property type="molecule type" value="Genomic_DNA"/>
</dbReference>
<gene>
    <name evidence="1" type="ORF">JD108_18605</name>
    <name evidence="2" type="ORF">KDJ56_18545</name>
</gene>
<reference evidence="2" key="2">
    <citation type="submission" date="2021-04" db="EMBL/GenBank/DDBJ databases">
        <title>Brevibacillus composti FJAT-54423, complete genome.</title>
        <authorList>
            <person name="Tang R."/>
        </authorList>
    </citation>
    <scope>NUCLEOTIDE SEQUENCE</scope>
    <source>
        <strain evidence="2">FJAT-54424</strain>
    </source>
</reference>
<organism evidence="1 3">
    <name type="scientific">Brevibacillus composti</name>
    <dbReference type="NCBI Taxonomy" id="2796470"/>
    <lineage>
        <taxon>Bacteria</taxon>
        <taxon>Bacillati</taxon>
        <taxon>Bacillota</taxon>
        <taxon>Bacilli</taxon>
        <taxon>Bacillales</taxon>
        <taxon>Paenibacillaceae</taxon>
        <taxon>Brevibacillus</taxon>
    </lineage>
</organism>
<evidence type="ECO:0000313" key="1">
    <source>
        <dbReference type="EMBL" id="QQE73848.1"/>
    </source>
</evidence>
<evidence type="ECO:0000313" key="2">
    <source>
        <dbReference type="EMBL" id="QUO40933.1"/>
    </source>
</evidence>
<proteinExistence type="predicted"/>
<dbReference type="Proteomes" id="UP000677234">
    <property type="component" value="Chromosome"/>
</dbReference>
<dbReference type="KEGG" id="bcop:JD108_18605"/>
<protein>
    <submittedName>
        <fullName evidence="1">Uncharacterized protein</fullName>
    </submittedName>
</protein>
<dbReference type="RefSeq" id="WP_198827446.1">
    <property type="nucleotide sequence ID" value="NZ_CP066308.1"/>
</dbReference>
<sequence>MESHIPGDFERIGFFFYPDRFQPSRVEAKLREGSEQVMVRGNLTFDRTFFSIPITAAF</sequence>
<name>A0A7T5EJU1_9BACL</name>
<dbReference type="Proteomes" id="UP000595847">
    <property type="component" value="Chromosome"/>
</dbReference>
<dbReference type="EMBL" id="CP073708">
    <property type="protein sequence ID" value="QUO40933.1"/>
    <property type="molecule type" value="Genomic_DNA"/>
</dbReference>